<accession>A0ABU1RXC8</accession>
<dbReference type="Gene3D" id="3.40.50.720">
    <property type="entry name" value="NAD(P)-binding Rossmann-like Domain"/>
    <property type="match status" value="1"/>
</dbReference>
<evidence type="ECO:0000313" key="6">
    <source>
        <dbReference type="Proteomes" id="UP001261871"/>
    </source>
</evidence>
<keyword evidence="6" id="KW-1185">Reference proteome</keyword>
<evidence type="ECO:0000256" key="2">
    <source>
        <dbReference type="ARBA" id="ARBA00023002"/>
    </source>
</evidence>
<comment type="caution">
    <text evidence="5">The sequence shown here is derived from an EMBL/GenBank/DDBJ whole genome shotgun (WGS) entry which is preliminary data.</text>
</comment>
<reference evidence="5 6" key="1">
    <citation type="submission" date="2023-07" db="EMBL/GenBank/DDBJ databases">
        <title>Sorghum-associated microbial communities from plants grown in Nebraska, USA.</title>
        <authorList>
            <person name="Schachtman D."/>
        </authorList>
    </citation>
    <scope>NUCLEOTIDE SEQUENCE [LARGE SCALE GENOMIC DNA]</scope>
    <source>
        <strain evidence="5 6">BE124</strain>
    </source>
</reference>
<dbReference type="PANTHER" id="PTHR43103">
    <property type="entry name" value="NUCLEOSIDE-DIPHOSPHATE-SUGAR EPIMERASE"/>
    <property type="match status" value="1"/>
</dbReference>
<gene>
    <name evidence="5" type="ORF">J2W95_000101</name>
</gene>
<evidence type="ECO:0000259" key="4">
    <source>
        <dbReference type="Pfam" id="PF01073"/>
    </source>
</evidence>
<comment type="similarity">
    <text evidence="1">Belongs to the NAD(P)-dependent epimerase/dehydratase family.</text>
</comment>
<evidence type="ECO:0000256" key="1">
    <source>
        <dbReference type="ARBA" id="ARBA00007637"/>
    </source>
</evidence>
<dbReference type="Pfam" id="PF01073">
    <property type="entry name" value="3Beta_HSD"/>
    <property type="match status" value="1"/>
</dbReference>
<dbReference type="InterPro" id="IPR002225">
    <property type="entry name" value="3Beta_OHSteriod_DH/Estase"/>
</dbReference>
<dbReference type="SUPFAM" id="SSF51735">
    <property type="entry name" value="NAD(P)-binding Rossmann-fold domains"/>
    <property type="match status" value="1"/>
</dbReference>
<keyword evidence="2" id="KW-0560">Oxidoreductase</keyword>
<dbReference type="PANTHER" id="PTHR43103:SF5">
    <property type="entry name" value="4-EPIMERASE, PUTATIVE (AFU_ORTHOLOGUE AFUA_7G00360)-RELATED"/>
    <property type="match status" value="1"/>
</dbReference>
<feature type="domain" description="3-beta hydroxysteroid dehydrogenase/isomerase" evidence="4">
    <location>
        <begin position="9"/>
        <end position="163"/>
    </location>
</feature>
<dbReference type="Proteomes" id="UP001261871">
    <property type="component" value="Unassembled WGS sequence"/>
</dbReference>
<keyword evidence="3" id="KW-0520">NAD</keyword>
<dbReference type="EMBL" id="JAVDTX010000001">
    <property type="protein sequence ID" value="MDR6843421.1"/>
    <property type="molecule type" value="Genomic_DNA"/>
</dbReference>
<sequence>MKARKKILLTGASGTIGFEVLKQLYKNKELYDITVFDVKSSKSKRKFNSYKDEINIVYGNIFNENDLNTIGAGQEIVIHLAAIIPPLADEKPKLSYLVNTVGTEKLIRSLEINSPKAFFIYSSSISVYGDRLENPFINSNDNLKPSLGDEYAKTKIEAENIIQNCKLDWTIFRLAAIMGGHKISKLMFHQPLKTSLEIATPVDTARAFVNAIEHQEQLSKKIFNLGGGENCRITYKDFLSRSFSIYGLGDVDFHPKSFAEKNFHCGFYDDGDILNNILHFRNDTLENYFENEKHKLSDFKTKFISIFKKPIKNYLQKQSEPLIAFHNQDKKWMDHFFNSDK</sequence>
<evidence type="ECO:0000256" key="3">
    <source>
        <dbReference type="ARBA" id="ARBA00023027"/>
    </source>
</evidence>
<proteinExistence type="inferred from homology"/>
<organism evidence="5 6">
    <name type="scientific">Flavobacterium granuli</name>
    <dbReference type="NCBI Taxonomy" id="280093"/>
    <lineage>
        <taxon>Bacteria</taxon>
        <taxon>Pseudomonadati</taxon>
        <taxon>Bacteroidota</taxon>
        <taxon>Flavobacteriia</taxon>
        <taxon>Flavobacteriales</taxon>
        <taxon>Flavobacteriaceae</taxon>
        <taxon>Flavobacterium</taxon>
    </lineage>
</organism>
<dbReference type="CDD" id="cd08946">
    <property type="entry name" value="SDR_e"/>
    <property type="match status" value="1"/>
</dbReference>
<dbReference type="RefSeq" id="WP_310002807.1">
    <property type="nucleotide sequence ID" value="NZ_JAVDTX010000001.1"/>
</dbReference>
<dbReference type="InterPro" id="IPR036291">
    <property type="entry name" value="NAD(P)-bd_dom_sf"/>
</dbReference>
<protein>
    <submittedName>
        <fullName evidence="5">Nucleoside-diphosphate-sugar epimerase</fullName>
    </submittedName>
</protein>
<name>A0ABU1RXC8_9FLAO</name>
<evidence type="ECO:0000313" key="5">
    <source>
        <dbReference type="EMBL" id="MDR6843421.1"/>
    </source>
</evidence>